<dbReference type="InterPro" id="IPR005225">
    <property type="entry name" value="Small_GTP-bd"/>
</dbReference>
<dbReference type="InterPro" id="IPR050227">
    <property type="entry name" value="Rab"/>
</dbReference>
<organism evidence="3 4">
    <name type="scientific">Tritrichomonas foetus</name>
    <dbReference type="NCBI Taxonomy" id="1144522"/>
    <lineage>
        <taxon>Eukaryota</taxon>
        <taxon>Metamonada</taxon>
        <taxon>Parabasalia</taxon>
        <taxon>Tritrichomonadida</taxon>
        <taxon>Tritrichomonadidae</taxon>
        <taxon>Tritrichomonas</taxon>
    </lineage>
</organism>
<dbReference type="AlphaFoldDB" id="A0A1J4KQR4"/>
<dbReference type="CDD" id="cd00154">
    <property type="entry name" value="Rab"/>
    <property type="match status" value="1"/>
</dbReference>
<dbReference type="PROSITE" id="PS51419">
    <property type="entry name" value="RAB"/>
    <property type="match status" value="1"/>
</dbReference>
<dbReference type="FunFam" id="3.40.50.300:FF:000808">
    <property type="entry name" value="Small GTP-binding protein, putative"/>
    <property type="match status" value="1"/>
</dbReference>
<dbReference type="NCBIfam" id="TIGR00231">
    <property type="entry name" value="small_GTP"/>
    <property type="match status" value="1"/>
</dbReference>
<accession>A0A1J4KQR4</accession>
<dbReference type="InterPro" id="IPR027417">
    <property type="entry name" value="P-loop_NTPase"/>
</dbReference>
<dbReference type="GO" id="GO:0005525">
    <property type="term" value="F:GTP binding"/>
    <property type="evidence" value="ECO:0007669"/>
    <property type="project" value="UniProtKB-KW"/>
</dbReference>
<protein>
    <submittedName>
        <fullName evidence="3">Small GTP-binding protein</fullName>
    </submittedName>
</protein>
<dbReference type="InterPro" id="IPR001806">
    <property type="entry name" value="Small_GTPase"/>
</dbReference>
<dbReference type="PROSITE" id="PS51417">
    <property type="entry name" value="ARF"/>
    <property type="match status" value="1"/>
</dbReference>
<dbReference type="PANTHER" id="PTHR47977">
    <property type="entry name" value="RAS-RELATED PROTEIN RAB"/>
    <property type="match status" value="1"/>
</dbReference>
<dbReference type="SMART" id="SM00174">
    <property type="entry name" value="RHO"/>
    <property type="match status" value="1"/>
</dbReference>
<dbReference type="SMART" id="SM00176">
    <property type="entry name" value="RAN"/>
    <property type="match status" value="1"/>
</dbReference>
<dbReference type="PRINTS" id="PR00449">
    <property type="entry name" value="RASTRNSFRMNG"/>
</dbReference>
<evidence type="ECO:0000313" key="3">
    <source>
        <dbReference type="EMBL" id="OHT13625.1"/>
    </source>
</evidence>
<dbReference type="SMART" id="SM00175">
    <property type="entry name" value="RAB"/>
    <property type="match status" value="1"/>
</dbReference>
<evidence type="ECO:0000256" key="1">
    <source>
        <dbReference type="ARBA" id="ARBA00022741"/>
    </source>
</evidence>
<dbReference type="EMBL" id="MLAK01000502">
    <property type="protein sequence ID" value="OHT13625.1"/>
    <property type="molecule type" value="Genomic_DNA"/>
</dbReference>
<keyword evidence="4" id="KW-1185">Reference proteome</keyword>
<proteinExistence type="predicted"/>
<dbReference type="Pfam" id="PF00071">
    <property type="entry name" value="Ras"/>
    <property type="match status" value="1"/>
</dbReference>
<dbReference type="SMART" id="SM00173">
    <property type="entry name" value="RAS"/>
    <property type="match status" value="1"/>
</dbReference>
<reference evidence="3" key="1">
    <citation type="submission" date="2016-10" db="EMBL/GenBank/DDBJ databases">
        <authorList>
            <person name="Benchimol M."/>
            <person name="Almeida L.G."/>
            <person name="Vasconcelos A.T."/>
            <person name="Perreira-Neves A."/>
            <person name="Rosa I.A."/>
            <person name="Tasca T."/>
            <person name="Bogo M.R."/>
            <person name="de Souza W."/>
        </authorList>
    </citation>
    <scope>NUCLEOTIDE SEQUENCE [LARGE SCALE GENOMIC DNA]</scope>
    <source>
        <strain evidence="3">K</strain>
    </source>
</reference>
<evidence type="ECO:0000256" key="2">
    <source>
        <dbReference type="ARBA" id="ARBA00023134"/>
    </source>
</evidence>
<keyword evidence="2" id="KW-0342">GTP-binding</keyword>
<keyword evidence="1" id="KW-0547">Nucleotide-binding</keyword>
<name>A0A1J4KQR4_9EUKA</name>
<dbReference type="PROSITE" id="PS51420">
    <property type="entry name" value="RHO"/>
    <property type="match status" value="1"/>
</dbReference>
<dbReference type="GeneID" id="94833525"/>
<evidence type="ECO:0000313" key="4">
    <source>
        <dbReference type="Proteomes" id="UP000179807"/>
    </source>
</evidence>
<dbReference type="RefSeq" id="XP_068366761.1">
    <property type="nucleotide sequence ID" value="XM_068498821.1"/>
</dbReference>
<dbReference type="VEuPathDB" id="TrichDB:TRFO_16176"/>
<comment type="caution">
    <text evidence="3">The sequence shown here is derived from an EMBL/GenBank/DDBJ whole genome shotgun (WGS) entry which is preliminary data.</text>
</comment>
<dbReference type="SUPFAM" id="SSF52540">
    <property type="entry name" value="P-loop containing nucleoside triphosphate hydrolases"/>
    <property type="match status" value="1"/>
</dbReference>
<dbReference type="Gene3D" id="3.40.50.300">
    <property type="entry name" value="P-loop containing nucleotide triphosphate hydrolases"/>
    <property type="match status" value="1"/>
</dbReference>
<dbReference type="PROSITE" id="PS51421">
    <property type="entry name" value="RAS"/>
    <property type="match status" value="1"/>
</dbReference>
<dbReference type="Proteomes" id="UP000179807">
    <property type="component" value="Unassembled WGS sequence"/>
</dbReference>
<dbReference type="GO" id="GO:0003924">
    <property type="term" value="F:GTPase activity"/>
    <property type="evidence" value="ECO:0007669"/>
    <property type="project" value="InterPro"/>
</dbReference>
<sequence>MHARYKVVLIGDSGVGKTSIVNRYIKKEFNDLVYTTIAGAGASATIKTENGEVQLEIWDTAGQEQYKSIVGMYFRKASAVILVYDVTNRNSYVNIKSWNDKIKECTSSKIPLFIVGNKIDIQEQRCVNISEARELAERLGSRGYFECSAKTSEGVNFVFEAVAHSPKMTPIEVTSIETVNNTNNRSCC</sequence>
<gene>
    <name evidence="3" type="ORF">TRFO_16176</name>
</gene>